<keyword evidence="1" id="KW-0812">Transmembrane</keyword>
<reference evidence="2" key="1">
    <citation type="submission" date="2022-01" db="EMBL/GenBank/DDBJ databases">
        <authorList>
            <person name="King R."/>
        </authorList>
    </citation>
    <scope>NUCLEOTIDE SEQUENCE</scope>
</reference>
<dbReference type="EMBL" id="OV651814">
    <property type="protein sequence ID" value="CAH1105513.1"/>
    <property type="molecule type" value="Genomic_DNA"/>
</dbReference>
<dbReference type="Pfam" id="PF13896">
    <property type="entry name" value="Glyco_transf_49"/>
    <property type="match status" value="1"/>
</dbReference>
<dbReference type="PANTHER" id="PTHR47412:SF1">
    <property type="entry name" value="FI01434P-RELATED"/>
    <property type="match status" value="1"/>
</dbReference>
<evidence type="ECO:0000313" key="2">
    <source>
        <dbReference type="EMBL" id="CAH1105513.1"/>
    </source>
</evidence>
<name>A0A9P0GA10_9CUCU</name>
<accession>A0A9P0GA10</accession>
<organism evidence="2 3">
    <name type="scientific">Psylliodes chrysocephalus</name>
    <dbReference type="NCBI Taxonomy" id="3402493"/>
    <lineage>
        <taxon>Eukaryota</taxon>
        <taxon>Metazoa</taxon>
        <taxon>Ecdysozoa</taxon>
        <taxon>Arthropoda</taxon>
        <taxon>Hexapoda</taxon>
        <taxon>Insecta</taxon>
        <taxon>Pterygota</taxon>
        <taxon>Neoptera</taxon>
        <taxon>Endopterygota</taxon>
        <taxon>Coleoptera</taxon>
        <taxon>Polyphaga</taxon>
        <taxon>Cucujiformia</taxon>
        <taxon>Chrysomeloidea</taxon>
        <taxon>Chrysomelidae</taxon>
        <taxon>Galerucinae</taxon>
        <taxon>Alticini</taxon>
        <taxon>Psylliodes</taxon>
    </lineage>
</organism>
<keyword evidence="3" id="KW-1185">Reference proteome</keyword>
<protein>
    <recommendedName>
        <fullName evidence="4">N-acetyllactosaminide beta-1,3-N-acetylglucosaminyltransferase</fullName>
    </recommendedName>
</protein>
<dbReference type="PANTHER" id="PTHR47412">
    <property type="entry name" value="FI01434P-RELATED"/>
    <property type="match status" value="1"/>
</dbReference>
<evidence type="ECO:0008006" key="4">
    <source>
        <dbReference type="Google" id="ProtNLM"/>
    </source>
</evidence>
<keyword evidence="1" id="KW-1133">Transmembrane helix</keyword>
<feature type="transmembrane region" description="Helical" evidence="1">
    <location>
        <begin position="12"/>
        <end position="32"/>
    </location>
</feature>
<evidence type="ECO:0000256" key="1">
    <source>
        <dbReference type="SAM" id="Phobius"/>
    </source>
</evidence>
<dbReference type="OrthoDB" id="9974378at2759"/>
<dbReference type="Proteomes" id="UP001153636">
    <property type="component" value="Chromosome 2"/>
</dbReference>
<sequence length="443" mass="51606">MTSLRLISPLKFLLAFSSASFIVLLFFVTSNYNTTPPVQVDRSFNNEMRGNRSYTPGDFVKYIHPEPANQSYCTFNYKFPEDLTYGTNDVDFGPELGKQSEYRIVYNVLLAKQAEGVPEVTYATHVSADFMYYLPELVRFWDGFISVTAFVPDLDVALVLEQLNQYCHCLPGMSRVSIHFAYHKKLTPSRKDVYFTRPASCEVADSSKLATYRHADDSIVYPINVCRNAARTASLTERVVVSDIQLMPSEGLARKFLDMIDSYKLTDCQKRAYVLPIFEVESSEEVPRTKQQLVDLVKEKKAVYFHKLVCTHCQKFPGIESWMRTHRSEDIVKPFITARREVPYHRWEPIYIGSKEEPFYNEKLSWEGLQDKMLQMLEMCLLDYQFVILDGAFLVHWPGMKKKKDKEDEEWRAPFVKENAREYQKILKNLMKKYKPKPQCKAQ</sequence>
<gene>
    <name evidence="2" type="ORF">PSYICH_LOCUS7348</name>
</gene>
<proteinExistence type="predicted"/>
<evidence type="ECO:0000313" key="3">
    <source>
        <dbReference type="Proteomes" id="UP001153636"/>
    </source>
</evidence>
<keyword evidence="1" id="KW-0472">Membrane</keyword>
<dbReference type="AlphaFoldDB" id="A0A9P0GA10"/>